<dbReference type="InterPro" id="IPR027473">
    <property type="entry name" value="L-asparaginase_C"/>
</dbReference>
<keyword evidence="2" id="KW-0378">Hydrolase</keyword>
<evidence type="ECO:0000256" key="3">
    <source>
        <dbReference type="PIRSR" id="PIRSR001220-1"/>
    </source>
</evidence>
<dbReference type="FunFam" id="3.40.50.1170:FF:000001">
    <property type="entry name" value="L-asparaginase 2"/>
    <property type="match status" value="1"/>
</dbReference>
<dbReference type="InterPro" id="IPR004550">
    <property type="entry name" value="AsnASE_II"/>
</dbReference>
<dbReference type="InterPro" id="IPR037152">
    <property type="entry name" value="L-asparaginase_N_sf"/>
</dbReference>
<dbReference type="Pfam" id="PF00710">
    <property type="entry name" value="Asparaginase"/>
    <property type="match status" value="1"/>
</dbReference>
<keyword evidence="6" id="KW-0732">Signal</keyword>
<protein>
    <submittedName>
        <fullName evidence="9">L-asparaginase</fullName>
    </submittedName>
</protein>
<feature type="region of interest" description="Disordered" evidence="5">
    <location>
        <begin position="411"/>
        <end position="472"/>
    </location>
</feature>
<dbReference type="GO" id="GO:0004067">
    <property type="term" value="F:asparaginase activity"/>
    <property type="evidence" value="ECO:0007669"/>
    <property type="project" value="UniProtKB-UniRule"/>
</dbReference>
<evidence type="ECO:0000313" key="9">
    <source>
        <dbReference type="EMBL" id="OBR67819.1"/>
    </source>
</evidence>
<dbReference type="InterPro" id="IPR006034">
    <property type="entry name" value="Asparaginase/glutaminase-like"/>
</dbReference>
<evidence type="ECO:0000256" key="2">
    <source>
        <dbReference type="ARBA" id="ARBA00022801"/>
    </source>
</evidence>
<name>A0A1A5YQH6_9BACL</name>
<organism evidence="9 10">
    <name type="scientific">Paenibacillus oryzae</name>
    <dbReference type="NCBI Taxonomy" id="1844972"/>
    <lineage>
        <taxon>Bacteria</taxon>
        <taxon>Bacillati</taxon>
        <taxon>Bacillota</taxon>
        <taxon>Bacilli</taxon>
        <taxon>Bacillales</taxon>
        <taxon>Paenibacillaceae</taxon>
        <taxon>Paenibacillus</taxon>
    </lineage>
</organism>
<dbReference type="SUPFAM" id="SSF53774">
    <property type="entry name" value="Glutaminase/Asparaginase"/>
    <property type="match status" value="1"/>
</dbReference>
<dbReference type="InterPro" id="IPR036152">
    <property type="entry name" value="Asp/glu_Ase-like_sf"/>
</dbReference>
<proteinExistence type="inferred from homology"/>
<dbReference type="InterPro" id="IPR027474">
    <property type="entry name" value="L-asparaginase_N"/>
</dbReference>
<dbReference type="AlphaFoldDB" id="A0A1A5YQH6"/>
<dbReference type="RefSeq" id="WP_068680219.1">
    <property type="nucleotide sequence ID" value="NZ_LYPA01000031.1"/>
</dbReference>
<feature type="active site" description="O-isoaspartyl threonine intermediate" evidence="3">
    <location>
        <position position="72"/>
    </location>
</feature>
<dbReference type="PIRSF" id="PIRSF001220">
    <property type="entry name" value="L-ASNase_gatD"/>
    <property type="match status" value="1"/>
</dbReference>
<feature type="signal peptide" evidence="6">
    <location>
        <begin position="1"/>
        <end position="38"/>
    </location>
</feature>
<gene>
    <name evidence="9" type="ORF">A7K91_08820</name>
</gene>
<dbReference type="PROSITE" id="PS51732">
    <property type="entry name" value="ASN_GLN_ASE_3"/>
    <property type="match status" value="1"/>
</dbReference>
<dbReference type="Pfam" id="PF17763">
    <property type="entry name" value="Asparaginase_C"/>
    <property type="match status" value="1"/>
</dbReference>
<evidence type="ECO:0000256" key="1">
    <source>
        <dbReference type="ARBA" id="ARBA00010518"/>
    </source>
</evidence>
<dbReference type="OrthoDB" id="9788068at2"/>
<comment type="similarity">
    <text evidence="1">Belongs to the asparaginase 1 family.</text>
</comment>
<feature type="binding site" evidence="4">
    <location>
        <begin position="151"/>
        <end position="152"/>
    </location>
    <ligand>
        <name>substrate</name>
    </ligand>
</feature>
<feature type="binding site" evidence="4">
    <location>
        <position position="120"/>
    </location>
    <ligand>
        <name>substrate</name>
    </ligand>
</feature>
<dbReference type="PANTHER" id="PTHR11707:SF28">
    <property type="entry name" value="60 KDA LYSOPHOSPHOLIPASE"/>
    <property type="match status" value="1"/>
</dbReference>
<dbReference type="SFLD" id="SFLDS00057">
    <property type="entry name" value="Glutaminase/Asparaginase"/>
    <property type="match status" value="1"/>
</dbReference>
<evidence type="ECO:0000256" key="4">
    <source>
        <dbReference type="PIRSR" id="PIRSR001220-2"/>
    </source>
</evidence>
<dbReference type="STRING" id="1844972.A7K91_08820"/>
<evidence type="ECO:0000256" key="5">
    <source>
        <dbReference type="SAM" id="MobiDB-lite"/>
    </source>
</evidence>
<dbReference type="GO" id="GO:0006528">
    <property type="term" value="P:asparagine metabolic process"/>
    <property type="evidence" value="ECO:0007669"/>
    <property type="project" value="InterPro"/>
</dbReference>
<dbReference type="EMBL" id="LYPA01000031">
    <property type="protein sequence ID" value="OBR67819.1"/>
    <property type="molecule type" value="Genomic_DNA"/>
</dbReference>
<dbReference type="CDD" id="cd08964">
    <property type="entry name" value="L-asparaginase_II"/>
    <property type="match status" value="1"/>
</dbReference>
<evidence type="ECO:0000256" key="6">
    <source>
        <dbReference type="SAM" id="SignalP"/>
    </source>
</evidence>
<dbReference type="Gene3D" id="3.40.50.40">
    <property type="match status" value="1"/>
</dbReference>
<feature type="domain" description="Asparaginase/glutaminase C-terminal" evidence="8">
    <location>
        <begin position="283"/>
        <end position="387"/>
    </location>
</feature>
<reference evidence="9 10" key="1">
    <citation type="submission" date="2016-05" db="EMBL/GenBank/DDBJ databases">
        <title>Paenibacillus oryzae. sp. nov., isolated from the rice root.</title>
        <authorList>
            <person name="Zhang J."/>
            <person name="Zhang X."/>
        </authorList>
    </citation>
    <scope>NUCLEOTIDE SEQUENCE [LARGE SCALE GENOMIC DNA]</scope>
    <source>
        <strain evidence="9 10">1DrF-4</strain>
    </source>
</reference>
<keyword evidence="10" id="KW-1185">Reference proteome</keyword>
<dbReference type="Gene3D" id="3.40.50.1170">
    <property type="entry name" value="L-asparaginase, N-terminal domain"/>
    <property type="match status" value="1"/>
</dbReference>
<comment type="caution">
    <text evidence="9">The sequence shown here is derived from an EMBL/GenBank/DDBJ whole genome shotgun (WGS) entry which is preliminary data.</text>
</comment>
<dbReference type="InterPro" id="IPR040919">
    <property type="entry name" value="Asparaginase_C"/>
</dbReference>
<dbReference type="SMART" id="SM00870">
    <property type="entry name" value="Asparaginase"/>
    <property type="match status" value="1"/>
</dbReference>
<evidence type="ECO:0000313" key="10">
    <source>
        <dbReference type="Proteomes" id="UP000092024"/>
    </source>
</evidence>
<dbReference type="PRINTS" id="PR00139">
    <property type="entry name" value="ASNGLNASE"/>
</dbReference>
<evidence type="ECO:0000259" key="8">
    <source>
        <dbReference type="Pfam" id="PF17763"/>
    </source>
</evidence>
<feature type="compositionally biased region" description="Low complexity" evidence="5">
    <location>
        <begin position="431"/>
        <end position="465"/>
    </location>
</feature>
<feature type="domain" description="L-asparaginase N-terminal" evidence="7">
    <location>
        <begin position="63"/>
        <end position="255"/>
    </location>
</feature>
<dbReference type="PANTHER" id="PTHR11707">
    <property type="entry name" value="L-ASPARAGINASE"/>
    <property type="match status" value="1"/>
</dbReference>
<dbReference type="Proteomes" id="UP000092024">
    <property type="component" value="Unassembled WGS sequence"/>
</dbReference>
<sequence>MTQRLGKLAAKKMMFFILALSLAAASVSTIAVRGLVNAAEGVELPSFDIPALSAEHQSSPLPNVIVVATGGTLAGAARNGDKTNFQSYSAGTYPMADLIAQLPVHKSADVSSYQFGNKGSGGYTIKDLYDLSLAVDAALEIYDSAVVTTGTDTMEEIAYFLDLTVRSEKPVVVTGAMRPWDVIGTDGPANLYQAIKVAGSNKTKWFGTVVMLNDVIYAAREVTKTNSHRNDTFDAPMFGALGYVDDPAVRIYRAPARALKAGKADWASPFDLKTISKDSLPIVEIAYNYQAAGGGAIRGFVEDGAKGIVTAGTGAGGISSAMSTARTNAIRDQGVVFVSTTRTGSGSIYGGSGNTIAGDNLNAQHARMLLLLSLAFTNDVPTMRGWFSTFGTQDVEISVDENTVLSASVEEPAIEGPAELPSPEPTPVSGEIEPSPSAEPTASPETSGPAAAPETSEPTASEPAAVEPVTAP</sequence>
<dbReference type="PIRSF" id="PIRSF500176">
    <property type="entry name" value="L_ASNase"/>
    <property type="match status" value="1"/>
</dbReference>
<evidence type="ECO:0000259" key="7">
    <source>
        <dbReference type="Pfam" id="PF00710"/>
    </source>
</evidence>
<feature type="chain" id="PRO_5008340509" evidence="6">
    <location>
        <begin position="39"/>
        <end position="472"/>
    </location>
</feature>
<accession>A0A1A5YQH6</accession>